<protein>
    <submittedName>
        <fullName evidence="1">Uncharacterized protein</fullName>
    </submittedName>
</protein>
<gene>
    <name evidence="1" type="ORF">B1B_07065</name>
</gene>
<dbReference type="EMBL" id="AUZY01004495">
    <property type="protein sequence ID" value="EQD62891.1"/>
    <property type="molecule type" value="Genomic_DNA"/>
</dbReference>
<name>T1AQP4_9ZZZZ</name>
<organism evidence="1">
    <name type="scientific">mine drainage metagenome</name>
    <dbReference type="NCBI Taxonomy" id="410659"/>
    <lineage>
        <taxon>unclassified sequences</taxon>
        <taxon>metagenomes</taxon>
        <taxon>ecological metagenomes</taxon>
    </lineage>
</organism>
<reference evidence="1" key="2">
    <citation type="journal article" date="2014" name="ISME J.">
        <title>Microbial stratification in low pH oxic and suboxic macroscopic growths along an acid mine drainage.</title>
        <authorList>
            <person name="Mendez-Garcia C."/>
            <person name="Mesa V."/>
            <person name="Sprenger R.R."/>
            <person name="Richter M."/>
            <person name="Diez M.S."/>
            <person name="Solano J."/>
            <person name="Bargiela R."/>
            <person name="Golyshina O.V."/>
            <person name="Manteca A."/>
            <person name="Ramos J.L."/>
            <person name="Gallego J.R."/>
            <person name="Llorente I."/>
            <person name="Martins Dos Santos V.A."/>
            <person name="Jensen O.N."/>
            <person name="Pelaez A.I."/>
            <person name="Sanchez J."/>
            <person name="Ferrer M."/>
        </authorList>
    </citation>
    <scope>NUCLEOTIDE SEQUENCE</scope>
</reference>
<comment type="caution">
    <text evidence="1">The sequence shown here is derived from an EMBL/GenBank/DDBJ whole genome shotgun (WGS) entry which is preliminary data.</text>
</comment>
<dbReference type="AlphaFoldDB" id="T1AQP4"/>
<reference evidence="1" key="1">
    <citation type="submission" date="2013-08" db="EMBL/GenBank/DDBJ databases">
        <authorList>
            <person name="Mendez C."/>
            <person name="Richter M."/>
            <person name="Ferrer M."/>
            <person name="Sanchez J."/>
        </authorList>
    </citation>
    <scope>NUCLEOTIDE SEQUENCE</scope>
</reference>
<sequence>MQPELILRKTTAGVAELEKRALGLGMAMRRLLIMVDGHRSVADLMHANAASMDVVATLDQLLAMDLIAAPAGTSAASMQSGDAQNAGSPRQALMHMAETLLGAGAGAVVNKLRNAADERAALQPAVDACVRLIRLTIDENKAADFRRQAEVILSSNATLN</sequence>
<accession>T1AQP4</accession>
<evidence type="ECO:0000313" key="1">
    <source>
        <dbReference type="EMBL" id="EQD62891.1"/>
    </source>
</evidence>
<proteinExistence type="predicted"/>